<evidence type="ECO:0000313" key="2">
    <source>
        <dbReference type="EMBL" id="MDH1503846.1"/>
    </source>
</evidence>
<evidence type="ECO:0000259" key="1">
    <source>
        <dbReference type="Pfam" id="PF13676"/>
    </source>
</evidence>
<dbReference type="SUPFAM" id="SSF52200">
    <property type="entry name" value="Toll/Interleukin receptor TIR domain"/>
    <property type="match status" value="1"/>
</dbReference>
<accession>A0AA42U8W7</accession>
<gene>
    <name evidence="2" type="ORF">N5I20_02060</name>
</gene>
<name>A0AA42U8W7_AERCA</name>
<dbReference type="AlphaFoldDB" id="A0AA42U8W7"/>
<dbReference type="EMBL" id="JAOCIZ010000005">
    <property type="protein sequence ID" value="MDH1503846.1"/>
    <property type="molecule type" value="Genomic_DNA"/>
</dbReference>
<reference evidence="2" key="1">
    <citation type="submission" date="2022-09" db="EMBL/GenBank/DDBJ databases">
        <title>Intensive care unit water sources are persistently colonized with multi-drug resistant bacteria and are the site of extensive horizontal gene transfer of antibiotic resistance genes.</title>
        <authorList>
            <person name="Diorio-Toth L."/>
        </authorList>
    </citation>
    <scope>NUCLEOTIDE SEQUENCE</scope>
    <source>
        <strain evidence="2">GD03710</strain>
    </source>
</reference>
<dbReference type="Pfam" id="PF13676">
    <property type="entry name" value="TIR_2"/>
    <property type="match status" value="1"/>
</dbReference>
<feature type="domain" description="TIR" evidence="1">
    <location>
        <begin position="2"/>
        <end position="91"/>
    </location>
</feature>
<sequence>GLSVFYDFDQQAQLWGSNVRVKLAEVYANDALFMVVFLSESYPERDWTDFELSVGKEAAEKRTTDYLLPLRLDDVKVVGVKSTIGYVDLREVGVKKAAELVSEKVEAANA</sequence>
<proteinExistence type="predicted"/>
<comment type="caution">
    <text evidence="2">The sequence shown here is derived from an EMBL/GenBank/DDBJ whole genome shotgun (WGS) entry which is preliminary data.</text>
</comment>
<evidence type="ECO:0000313" key="3">
    <source>
        <dbReference type="Proteomes" id="UP001161704"/>
    </source>
</evidence>
<organism evidence="2 3">
    <name type="scientific">Aeromonas caviae</name>
    <name type="common">Aeromonas punctata</name>
    <dbReference type="NCBI Taxonomy" id="648"/>
    <lineage>
        <taxon>Bacteria</taxon>
        <taxon>Pseudomonadati</taxon>
        <taxon>Pseudomonadota</taxon>
        <taxon>Gammaproteobacteria</taxon>
        <taxon>Aeromonadales</taxon>
        <taxon>Aeromonadaceae</taxon>
        <taxon>Aeromonas</taxon>
    </lineage>
</organism>
<dbReference type="InterPro" id="IPR035897">
    <property type="entry name" value="Toll_tir_struct_dom_sf"/>
</dbReference>
<protein>
    <submittedName>
        <fullName evidence="2">TIR domain-containing protein</fullName>
    </submittedName>
</protein>
<dbReference type="InterPro" id="IPR000157">
    <property type="entry name" value="TIR_dom"/>
</dbReference>
<dbReference type="Gene3D" id="3.40.50.10140">
    <property type="entry name" value="Toll/interleukin-1 receptor homology (TIR) domain"/>
    <property type="match status" value="1"/>
</dbReference>
<feature type="non-terminal residue" evidence="2">
    <location>
        <position position="1"/>
    </location>
</feature>
<dbReference type="GO" id="GO:0007165">
    <property type="term" value="P:signal transduction"/>
    <property type="evidence" value="ECO:0007669"/>
    <property type="project" value="InterPro"/>
</dbReference>
<dbReference type="Proteomes" id="UP001161704">
    <property type="component" value="Unassembled WGS sequence"/>
</dbReference>
<dbReference type="RefSeq" id="WP_279982538.1">
    <property type="nucleotide sequence ID" value="NZ_JAOCIZ010000005.1"/>
</dbReference>